<dbReference type="AlphaFoldDB" id="A0A0D0CVZ4"/>
<name>A0A0D0CVZ4_9AGAM</name>
<dbReference type="HOGENOM" id="CLU_1468649_0_0_1"/>
<evidence type="ECO:0000313" key="3">
    <source>
        <dbReference type="Proteomes" id="UP000054538"/>
    </source>
</evidence>
<feature type="region of interest" description="Disordered" evidence="1">
    <location>
        <begin position="162"/>
        <end position="184"/>
    </location>
</feature>
<accession>A0A0D0CVZ4</accession>
<evidence type="ECO:0000256" key="1">
    <source>
        <dbReference type="SAM" id="MobiDB-lite"/>
    </source>
</evidence>
<proteinExistence type="predicted"/>
<keyword evidence="3" id="KW-1185">Reference proteome</keyword>
<reference evidence="2 3" key="1">
    <citation type="submission" date="2014-04" db="EMBL/GenBank/DDBJ databases">
        <authorList>
            <consortium name="DOE Joint Genome Institute"/>
            <person name="Kuo A."/>
            <person name="Kohler A."/>
            <person name="Jargeat P."/>
            <person name="Nagy L.G."/>
            <person name="Floudas D."/>
            <person name="Copeland A."/>
            <person name="Barry K.W."/>
            <person name="Cichocki N."/>
            <person name="Veneault-Fourrey C."/>
            <person name="LaButti K."/>
            <person name="Lindquist E.A."/>
            <person name="Lipzen A."/>
            <person name="Lundell T."/>
            <person name="Morin E."/>
            <person name="Murat C."/>
            <person name="Sun H."/>
            <person name="Tunlid A."/>
            <person name="Henrissat B."/>
            <person name="Grigoriev I.V."/>
            <person name="Hibbett D.S."/>
            <person name="Martin F."/>
            <person name="Nordberg H.P."/>
            <person name="Cantor M.N."/>
            <person name="Hua S.X."/>
        </authorList>
    </citation>
    <scope>NUCLEOTIDE SEQUENCE [LARGE SCALE GENOMIC DNA]</scope>
    <source>
        <strain evidence="2 3">Ve08.2h10</strain>
    </source>
</reference>
<dbReference type="InParanoid" id="A0A0D0CVZ4"/>
<sequence length="184" mass="20269">MAATAVDQLKNLLESALDTKEDHISLAKWLLGDDPKDRKRPFYYKTYQEGKPPVGIFQSDLVAATFASHLTAISLIPASECMAAYPSGALALSILATNDAHFSSHNWGDYYKVENGKDILVKVASNFAGIVDKLQDAQWKKVIMTAEGFSKKKKLVLPARIDGDDGSEELESNFELEDADEDLE</sequence>
<protein>
    <submittedName>
        <fullName evidence="2">Uncharacterized protein</fullName>
    </submittedName>
</protein>
<organism evidence="2 3">
    <name type="scientific">Paxillus rubicundulus Ve08.2h10</name>
    <dbReference type="NCBI Taxonomy" id="930991"/>
    <lineage>
        <taxon>Eukaryota</taxon>
        <taxon>Fungi</taxon>
        <taxon>Dikarya</taxon>
        <taxon>Basidiomycota</taxon>
        <taxon>Agaricomycotina</taxon>
        <taxon>Agaricomycetes</taxon>
        <taxon>Agaricomycetidae</taxon>
        <taxon>Boletales</taxon>
        <taxon>Paxilineae</taxon>
        <taxon>Paxillaceae</taxon>
        <taxon>Paxillus</taxon>
    </lineage>
</organism>
<reference evidence="3" key="2">
    <citation type="submission" date="2015-01" db="EMBL/GenBank/DDBJ databases">
        <title>Evolutionary Origins and Diversification of the Mycorrhizal Mutualists.</title>
        <authorList>
            <consortium name="DOE Joint Genome Institute"/>
            <consortium name="Mycorrhizal Genomics Consortium"/>
            <person name="Kohler A."/>
            <person name="Kuo A."/>
            <person name="Nagy L.G."/>
            <person name="Floudas D."/>
            <person name="Copeland A."/>
            <person name="Barry K.W."/>
            <person name="Cichocki N."/>
            <person name="Veneault-Fourrey C."/>
            <person name="LaButti K."/>
            <person name="Lindquist E.A."/>
            <person name="Lipzen A."/>
            <person name="Lundell T."/>
            <person name="Morin E."/>
            <person name="Murat C."/>
            <person name="Riley R."/>
            <person name="Ohm R."/>
            <person name="Sun H."/>
            <person name="Tunlid A."/>
            <person name="Henrissat B."/>
            <person name="Grigoriev I.V."/>
            <person name="Hibbett D.S."/>
            <person name="Martin F."/>
        </authorList>
    </citation>
    <scope>NUCLEOTIDE SEQUENCE [LARGE SCALE GENOMIC DNA]</scope>
    <source>
        <strain evidence="3">Ve08.2h10</strain>
    </source>
</reference>
<dbReference type="Proteomes" id="UP000054538">
    <property type="component" value="Unassembled WGS sequence"/>
</dbReference>
<gene>
    <name evidence="2" type="ORF">PAXRUDRAFT_16223</name>
</gene>
<evidence type="ECO:0000313" key="2">
    <source>
        <dbReference type="EMBL" id="KIK79658.1"/>
    </source>
</evidence>
<dbReference type="EMBL" id="KN826220">
    <property type="protein sequence ID" value="KIK79658.1"/>
    <property type="molecule type" value="Genomic_DNA"/>
</dbReference>
<feature type="compositionally biased region" description="Acidic residues" evidence="1">
    <location>
        <begin position="164"/>
        <end position="184"/>
    </location>
</feature>
<dbReference type="OrthoDB" id="2631938at2759"/>